<evidence type="ECO:0000313" key="1">
    <source>
        <dbReference type="EMBL" id="BBM52677.1"/>
    </source>
</evidence>
<name>A0A510KMY2_9FUSO</name>
<protein>
    <submittedName>
        <fullName evidence="1">Uncharacterized protein</fullName>
    </submittedName>
</protein>
<sequence length="153" mass="18053">MKKIILFSCILLGLNSCDMIAESIREAHRNAKGYGEVTKSERKQDKIGRELLEKNTQKIVWNEIELIIPENTTIDDKGRLVYGNQELEIKFYAVTRKENICSAEVSYKKEWYKKYNNSYYVLEFHTYQNLIFHTNSNLKLAKKIARENNFTEC</sequence>
<dbReference type="AlphaFoldDB" id="A0A510KMY2"/>
<gene>
    <name evidence="1" type="ORF">JMUB3935_1656</name>
</gene>
<reference evidence="1 2" key="1">
    <citation type="submission" date="2019-07" db="EMBL/GenBank/DDBJ databases">
        <title>Complete Genome Sequence of Leptotrichia trevisanii Strain JMUB3935.</title>
        <authorList>
            <person name="Watanabe S."/>
            <person name="Cui L."/>
        </authorList>
    </citation>
    <scope>NUCLEOTIDE SEQUENCE [LARGE SCALE GENOMIC DNA]</scope>
    <source>
        <strain evidence="1 2">JMUB3935</strain>
    </source>
</reference>
<dbReference type="Proteomes" id="UP000321378">
    <property type="component" value="Chromosome"/>
</dbReference>
<organism evidence="1 2">
    <name type="scientific">Leptotrichia trevisanii</name>
    <dbReference type="NCBI Taxonomy" id="109328"/>
    <lineage>
        <taxon>Bacteria</taxon>
        <taxon>Fusobacteriati</taxon>
        <taxon>Fusobacteriota</taxon>
        <taxon>Fusobacteriia</taxon>
        <taxon>Fusobacteriales</taxon>
        <taxon>Leptotrichiaceae</taxon>
        <taxon>Leptotrichia</taxon>
    </lineage>
</organism>
<dbReference type="STRING" id="1122173.GCA_000482505_00836"/>
<dbReference type="EMBL" id="AP019840">
    <property type="protein sequence ID" value="BBM52677.1"/>
    <property type="molecule type" value="Genomic_DNA"/>
</dbReference>
<evidence type="ECO:0000313" key="2">
    <source>
        <dbReference type="Proteomes" id="UP000321378"/>
    </source>
</evidence>
<dbReference type="RefSeq" id="WP_146996989.1">
    <property type="nucleotide sequence ID" value="NZ_AP019840.1"/>
</dbReference>
<proteinExistence type="predicted"/>
<accession>A0A510KMY2</accession>